<keyword evidence="1" id="KW-0472">Membrane</keyword>
<reference evidence="3 4" key="1">
    <citation type="submission" date="2014-04" db="EMBL/GenBank/DDBJ databases">
        <authorList>
            <consortium name="DOE Joint Genome Institute"/>
            <person name="Kuo A."/>
            <person name="Tarkka M."/>
            <person name="Buscot F."/>
            <person name="Kohler A."/>
            <person name="Nagy L.G."/>
            <person name="Floudas D."/>
            <person name="Copeland A."/>
            <person name="Barry K.W."/>
            <person name="Cichocki N."/>
            <person name="Veneault-Fourrey C."/>
            <person name="LaButti K."/>
            <person name="Lindquist E.A."/>
            <person name="Lipzen A."/>
            <person name="Lundell T."/>
            <person name="Morin E."/>
            <person name="Murat C."/>
            <person name="Sun H."/>
            <person name="Tunlid A."/>
            <person name="Henrissat B."/>
            <person name="Grigoriev I.V."/>
            <person name="Hibbett D.S."/>
            <person name="Martin F."/>
            <person name="Nordberg H.P."/>
            <person name="Cantor M.N."/>
            <person name="Hua S.X."/>
        </authorList>
    </citation>
    <scope>NUCLEOTIDE SEQUENCE [LARGE SCALE GENOMIC DNA]</scope>
    <source>
        <strain evidence="3 4">F 1598</strain>
    </source>
</reference>
<reference evidence="4" key="2">
    <citation type="submission" date="2015-01" db="EMBL/GenBank/DDBJ databases">
        <title>Evolutionary Origins and Diversification of the Mycorrhizal Mutualists.</title>
        <authorList>
            <consortium name="DOE Joint Genome Institute"/>
            <consortium name="Mycorrhizal Genomics Consortium"/>
            <person name="Kohler A."/>
            <person name="Kuo A."/>
            <person name="Nagy L.G."/>
            <person name="Floudas D."/>
            <person name="Copeland A."/>
            <person name="Barry K.W."/>
            <person name="Cichocki N."/>
            <person name="Veneault-Fourrey C."/>
            <person name="LaButti K."/>
            <person name="Lindquist E.A."/>
            <person name="Lipzen A."/>
            <person name="Lundell T."/>
            <person name="Morin E."/>
            <person name="Murat C."/>
            <person name="Riley R."/>
            <person name="Ohm R."/>
            <person name="Sun H."/>
            <person name="Tunlid A."/>
            <person name="Henrissat B."/>
            <person name="Grigoriev I.V."/>
            <person name="Hibbett D.S."/>
            <person name="Martin F."/>
        </authorList>
    </citation>
    <scope>NUCLEOTIDE SEQUENCE [LARGE SCALE GENOMIC DNA]</scope>
    <source>
        <strain evidence="4">F 1598</strain>
    </source>
</reference>
<feature type="transmembrane region" description="Helical" evidence="1">
    <location>
        <begin position="236"/>
        <end position="256"/>
    </location>
</feature>
<feature type="transmembrane region" description="Helical" evidence="1">
    <location>
        <begin position="48"/>
        <end position="67"/>
    </location>
</feature>
<accession>A0A0C3BT77</accession>
<organism evidence="3 4">
    <name type="scientific">Piloderma croceum (strain F 1598)</name>
    <dbReference type="NCBI Taxonomy" id="765440"/>
    <lineage>
        <taxon>Eukaryota</taxon>
        <taxon>Fungi</taxon>
        <taxon>Dikarya</taxon>
        <taxon>Basidiomycota</taxon>
        <taxon>Agaricomycotina</taxon>
        <taxon>Agaricomycetes</taxon>
        <taxon>Agaricomycetidae</taxon>
        <taxon>Atheliales</taxon>
        <taxon>Atheliaceae</taxon>
        <taxon>Piloderma</taxon>
    </lineage>
</organism>
<dbReference type="HOGENOM" id="CLU_609892_0_0_1"/>
<name>A0A0C3BT77_PILCF</name>
<feature type="transmembrane region" description="Helical" evidence="1">
    <location>
        <begin position="139"/>
        <end position="167"/>
    </location>
</feature>
<dbReference type="Proteomes" id="UP000054166">
    <property type="component" value="Unassembled WGS sequence"/>
</dbReference>
<dbReference type="PANTHER" id="PTHR35859">
    <property type="entry name" value="NONSELECTIVE CATION CHANNEL PROTEIN"/>
    <property type="match status" value="1"/>
</dbReference>
<dbReference type="Pfam" id="PF23317">
    <property type="entry name" value="YVC1_C"/>
    <property type="match status" value="1"/>
</dbReference>
<keyword evidence="1" id="KW-0812">Transmembrane</keyword>
<evidence type="ECO:0000313" key="3">
    <source>
        <dbReference type="EMBL" id="KIM89733.1"/>
    </source>
</evidence>
<dbReference type="OrthoDB" id="354826at2759"/>
<feature type="transmembrane region" description="Helical" evidence="1">
    <location>
        <begin position="112"/>
        <end position="133"/>
    </location>
</feature>
<feature type="transmembrane region" description="Helical" evidence="1">
    <location>
        <begin position="290"/>
        <end position="309"/>
    </location>
</feature>
<dbReference type="InterPro" id="IPR052971">
    <property type="entry name" value="TRP_calcium_channel"/>
</dbReference>
<evidence type="ECO:0000259" key="2">
    <source>
        <dbReference type="Pfam" id="PF23317"/>
    </source>
</evidence>
<dbReference type="InParanoid" id="A0A0C3BT77"/>
<evidence type="ECO:0000256" key="1">
    <source>
        <dbReference type="SAM" id="Phobius"/>
    </source>
</evidence>
<dbReference type="InterPro" id="IPR056336">
    <property type="entry name" value="YVC1_C"/>
</dbReference>
<feature type="transmembrane region" description="Helical" evidence="1">
    <location>
        <begin position="174"/>
        <end position="196"/>
    </location>
</feature>
<protein>
    <recommendedName>
        <fullName evidence="2">Calcium channel YVC1-like C-terminal transmembrane domain-containing protein</fullName>
    </recommendedName>
</protein>
<keyword evidence="1" id="KW-1133">Transmembrane helix</keyword>
<feature type="domain" description="Calcium channel YVC1-like C-terminal transmembrane" evidence="2">
    <location>
        <begin position="54"/>
        <end position="344"/>
    </location>
</feature>
<sequence length="449" mass="51213">MGSIVYAATSFFDILPDHYKRKQIALYNPREAPILDHYRLKVPRVRQALETIYFLVLFASFFVVLQQRRNLSSDAPVSKAEIWLILYGLGLTLDKIASILEHGWTVFTANMWNGLDFCFCCSFIVYFSLVVSGKGEEGHAILACGAVLLFPRLAFVTLSNNVLVLALRAMMADFFFLMVLAVWCFLGFLYALWILGHGQYSVYDISKWMIWIWFGLDSTGLELARNFHAFWGPVLFVTYACLSTTLLLTVLVSILATRFADINRDAIEEYMFRRAVVVFEGIKSDAIFNYWPPVNLLALTVLVPIRFILTPRRFHSLNVFCTRVSAAPILILIAFYERRIFGSIKATSSIGANHELKVARGMSRFEVRADVEALIDYFARDNRGADPESRTARPRHLSVTSMMEHGLSHQQEVNENSSNVEWQTELKQRLEGIENALLMMSKHGRRPAD</sequence>
<feature type="transmembrane region" description="Helical" evidence="1">
    <location>
        <begin position="316"/>
        <end position="336"/>
    </location>
</feature>
<keyword evidence="4" id="KW-1185">Reference proteome</keyword>
<dbReference type="STRING" id="765440.A0A0C3BT77"/>
<dbReference type="PANTHER" id="PTHR35859:SF1">
    <property type="entry name" value="NONSELECTIVE CATION CHANNEL PROTEIN"/>
    <property type="match status" value="1"/>
</dbReference>
<proteinExistence type="predicted"/>
<gene>
    <name evidence="3" type="ORF">PILCRDRAFT_812533</name>
</gene>
<dbReference type="AlphaFoldDB" id="A0A0C3BT77"/>
<feature type="transmembrane region" description="Helical" evidence="1">
    <location>
        <begin position="82"/>
        <end position="100"/>
    </location>
</feature>
<evidence type="ECO:0000313" key="4">
    <source>
        <dbReference type="Proteomes" id="UP000054166"/>
    </source>
</evidence>
<dbReference type="EMBL" id="KN832974">
    <property type="protein sequence ID" value="KIM89733.1"/>
    <property type="molecule type" value="Genomic_DNA"/>
</dbReference>